<comment type="similarity">
    <text evidence="1">Belongs to the asp23 family.</text>
</comment>
<proteinExistence type="inferred from homology"/>
<dbReference type="STRING" id="1231336.L248_0513"/>
<dbReference type="EMBL" id="KI271591">
    <property type="protein sequence ID" value="ERL64909.1"/>
    <property type="molecule type" value="Genomic_DNA"/>
</dbReference>
<evidence type="ECO:0000313" key="3">
    <source>
        <dbReference type="EMBL" id="ERL64909.1"/>
    </source>
</evidence>
<evidence type="ECO:0000256" key="2">
    <source>
        <dbReference type="ARBA" id="ARBA00039575"/>
    </source>
</evidence>
<dbReference type="AlphaFoldDB" id="U4TL44"/>
<evidence type="ECO:0000256" key="1">
    <source>
        <dbReference type="ARBA" id="ARBA00005721"/>
    </source>
</evidence>
<sequence length="154" mass="16975">MKEEREVYAMDATQPAVTTTPMLTTLTFADDVITKIAGVAIREVDGVLAMSSGFFDDIADKFRNNVDLSKGISAEVGEKQVAIDVDLILEYGRDAQEIFKKICARVRDRVEGMTGLKVVELNVHVSDVLTRDAWRKQASDNELARQKKLAAQGA</sequence>
<keyword evidence="4" id="KW-1185">Reference proteome</keyword>
<dbReference type="HOGENOM" id="CLU_113198_1_1_9"/>
<dbReference type="eggNOG" id="COG1302">
    <property type="taxonomic scope" value="Bacteria"/>
</dbReference>
<reference evidence="4" key="1">
    <citation type="journal article" date="2013" name="Genome Announc.">
        <title>Whole-Genome Sequencing of Lactobacillus shenzhenensis Strain LY-73T.</title>
        <authorList>
            <person name="Lin Z."/>
            <person name="Liu Z."/>
            <person name="Yang R."/>
            <person name="Zou Y."/>
            <person name="Wan D."/>
            <person name="Chen J."/>
            <person name="Guo M."/>
            <person name="Zhao J."/>
            <person name="Fang C."/>
            <person name="Yang R."/>
            <person name="Liu F."/>
        </authorList>
    </citation>
    <scope>NUCLEOTIDE SEQUENCE [LARGE SCALE GENOMIC DNA]</scope>
    <source>
        <strain evidence="4">LY-73</strain>
    </source>
</reference>
<dbReference type="PANTHER" id="PTHR34297:SF3">
    <property type="entry name" value="ALKALINE SHOCK PROTEIN 23"/>
    <property type="match status" value="1"/>
</dbReference>
<gene>
    <name evidence="3" type="ORF">L248_0513</name>
</gene>
<protein>
    <recommendedName>
        <fullName evidence="2">Stress response regulator gls24 homolog</fullName>
    </recommendedName>
</protein>
<dbReference type="Pfam" id="PF03780">
    <property type="entry name" value="Asp23"/>
    <property type="match status" value="1"/>
</dbReference>
<dbReference type="PANTHER" id="PTHR34297">
    <property type="entry name" value="HYPOTHETICAL CYTOSOLIC PROTEIN-RELATED"/>
    <property type="match status" value="1"/>
</dbReference>
<evidence type="ECO:0000313" key="4">
    <source>
        <dbReference type="Proteomes" id="UP000030647"/>
    </source>
</evidence>
<organism evidence="3 4">
    <name type="scientific">Schleiferilactobacillus shenzhenensis LY-73</name>
    <dbReference type="NCBI Taxonomy" id="1231336"/>
    <lineage>
        <taxon>Bacteria</taxon>
        <taxon>Bacillati</taxon>
        <taxon>Bacillota</taxon>
        <taxon>Bacilli</taxon>
        <taxon>Lactobacillales</taxon>
        <taxon>Lactobacillaceae</taxon>
        <taxon>Schleiferilactobacillus</taxon>
    </lineage>
</organism>
<dbReference type="InterPro" id="IPR005531">
    <property type="entry name" value="Asp23"/>
</dbReference>
<name>U4TL44_9LACO</name>
<dbReference type="Proteomes" id="UP000030647">
    <property type="component" value="Unassembled WGS sequence"/>
</dbReference>
<accession>U4TL44</accession>